<accession>A0A8J8NAG8</accession>
<proteinExistence type="predicted"/>
<dbReference type="Proteomes" id="UP000785679">
    <property type="component" value="Unassembled WGS sequence"/>
</dbReference>
<evidence type="ECO:0000313" key="2">
    <source>
        <dbReference type="Proteomes" id="UP000785679"/>
    </source>
</evidence>
<organism evidence="1 2">
    <name type="scientific">Halteria grandinella</name>
    <dbReference type="NCBI Taxonomy" id="5974"/>
    <lineage>
        <taxon>Eukaryota</taxon>
        <taxon>Sar</taxon>
        <taxon>Alveolata</taxon>
        <taxon>Ciliophora</taxon>
        <taxon>Intramacronucleata</taxon>
        <taxon>Spirotrichea</taxon>
        <taxon>Stichotrichia</taxon>
        <taxon>Sporadotrichida</taxon>
        <taxon>Halteriidae</taxon>
        <taxon>Halteria</taxon>
    </lineage>
</organism>
<evidence type="ECO:0000313" key="1">
    <source>
        <dbReference type="EMBL" id="TNV71392.1"/>
    </source>
</evidence>
<comment type="caution">
    <text evidence="1">The sequence shown here is derived from an EMBL/GenBank/DDBJ whole genome shotgun (WGS) entry which is preliminary data.</text>
</comment>
<dbReference type="EMBL" id="RRYP01029834">
    <property type="protein sequence ID" value="TNV71392.1"/>
    <property type="molecule type" value="Genomic_DNA"/>
</dbReference>
<sequence>MGWTKISLTINITLLQRASKCGLSPWRSEIETLQLNHAPSQRTASAISPTEGREFYEPFKPEFQSGQLHSNIFFEWSLAHRWHYPGEVYPCSQGKVWHQANRRRSRVQQGV</sequence>
<dbReference type="AlphaFoldDB" id="A0A8J8NAG8"/>
<protein>
    <submittedName>
        <fullName evidence="1">Uncharacterized protein</fullName>
    </submittedName>
</protein>
<keyword evidence="2" id="KW-1185">Reference proteome</keyword>
<reference evidence="1" key="1">
    <citation type="submission" date="2019-06" db="EMBL/GenBank/DDBJ databases">
        <authorList>
            <person name="Zheng W."/>
        </authorList>
    </citation>
    <scope>NUCLEOTIDE SEQUENCE</scope>
    <source>
        <strain evidence="1">QDHG01</strain>
    </source>
</reference>
<gene>
    <name evidence="1" type="ORF">FGO68_gene13669</name>
</gene>
<name>A0A8J8NAG8_HALGN</name>